<comment type="caution">
    <text evidence="2">The sequence shown here is derived from an EMBL/GenBank/DDBJ whole genome shotgun (WGS) entry which is preliminary data.</text>
</comment>
<reference evidence="2 3" key="1">
    <citation type="submission" date="2018-12" db="EMBL/GenBank/DDBJ databases">
        <title>The complete genome of the methanogenic archaea of the candidate phylum Verstraetearchaeota, obtained from the metagenome of underground thermal water.</title>
        <authorList>
            <person name="Kadnikov V.V."/>
            <person name="Mardanov A.V."/>
            <person name="Beletsky A.V."/>
            <person name="Karnachuk O.V."/>
            <person name="Ravin N.V."/>
        </authorList>
    </citation>
    <scope>NUCLEOTIDE SEQUENCE [LARGE SCALE GENOMIC DNA]</scope>
    <source>
        <strain evidence="2">Ch88</strain>
    </source>
</reference>
<evidence type="ECO:0008006" key="4">
    <source>
        <dbReference type="Google" id="ProtNLM"/>
    </source>
</evidence>
<feature type="transmembrane region" description="Helical" evidence="1">
    <location>
        <begin position="21"/>
        <end position="45"/>
    </location>
</feature>
<accession>A0A444L764</accession>
<dbReference type="GO" id="GO:0005886">
    <property type="term" value="C:plasma membrane"/>
    <property type="evidence" value="ECO:0007669"/>
    <property type="project" value="UniProtKB-SubCell"/>
</dbReference>
<dbReference type="Proteomes" id="UP000288215">
    <property type="component" value="Unassembled WGS sequence"/>
</dbReference>
<feature type="transmembrane region" description="Helical" evidence="1">
    <location>
        <begin position="139"/>
        <end position="167"/>
    </location>
</feature>
<feature type="transmembrane region" description="Helical" evidence="1">
    <location>
        <begin position="242"/>
        <end position="261"/>
    </location>
</feature>
<keyword evidence="1" id="KW-0472">Membrane</keyword>
<sequence length="274" mass="29720">MKFESAMLVFWKDWKEIRRNYQVLAPIIFVPLVFTIVLPLILVLVPSVVGMPGTAFQLIGPMFENLPPEVRAAVSGMGAEEAIVYVFALYFFAPFFLIIPIMASSVLASDSFAGEKDRKTLEALLATPLTEGDLLLGKVLVAFIPSIIVTFASFVVYCVVVDLASVLRFGGELLLPNALWVLFIFGVTPLVALAGIGVTVIISLRVKGYREAQQMSAILIAPVLALVFAEVGGAIVFGPLMILLMIGVFALVNALVLVLGIRHFHREELLTRGG</sequence>
<organism evidence="2 3">
    <name type="scientific">Methanosuratincola subterraneus</name>
    <dbReference type="NCBI Taxonomy" id="2593994"/>
    <lineage>
        <taxon>Archaea</taxon>
        <taxon>Thermoproteota</taxon>
        <taxon>Methanosuratincolia</taxon>
        <taxon>Candidatus Methanomethylicales</taxon>
        <taxon>Candidatus Methanomethylicaceae</taxon>
        <taxon>Candidatus Methanosuratincola (ex Vanwonterghem et al. 2016)</taxon>
    </lineage>
</organism>
<name>A0A444L764_METS7</name>
<evidence type="ECO:0000256" key="1">
    <source>
        <dbReference type="SAM" id="Phobius"/>
    </source>
</evidence>
<dbReference type="PANTHER" id="PTHR37305">
    <property type="entry name" value="INTEGRAL MEMBRANE PROTEIN-RELATED"/>
    <property type="match status" value="1"/>
</dbReference>
<keyword evidence="1" id="KW-0812">Transmembrane</keyword>
<feature type="transmembrane region" description="Helical" evidence="1">
    <location>
        <begin position="216"/>
        <end position="236"/>
    </location>
</feature>
<protein>
    <recommendedName>
        <fullName evidence="4">ABC transporter permease</fullName>
    </recommendedName>
</protein>
<feature type="transmembrane region" description="Helical" evidence="1">
    <location>
        <begin position="82"/>
        <end position="108"/>
    </location>
</feature>
<dbReference type="GO" id="GO:0140359">
    <property type="term" value="F:ABC-type transporter activity"/>
    <property type="evidence" value="ECO:0007669"/>
    <property type="project" value="InterPro"/>
</dbReference>
<proteinExistence type="predicted"/>
<feature type="transmembrane region" description="Helical" evidence="1">
    <location>
        <begin position="179"/>
        <end position="204"/>
    </location>
</feature>
<dbReference type="EMBL" id="RXGA01000003">
    <property type="protein sequence ID" value="RWX73422.1"/>
    <property type="molecule type" value="Genomic_DNA"/>
</dbReference>
<dbReference type="PANTHER" id="PTHR37305:SF1">
    <property type="entry name" value="MEMBRANE PROTEIN"/>
    <property type="match status" value="1"/>
</dbReference>
<evidence type="ECO:0000313" key="2">
    <source>
        <dbReference type="EMBL" id="RWX73422.1"/>
    </source>
</evidence>
<evidence type="ECO:0000313" key="3">
    <source>
        <dbReference type="Proteomes" id="UP000288215"/>
    </source>
</evidence>
<dbReference type="Pfam" id="PF12679">
    <property type="entry name" value="ABC2_membrane_2"/>
    <property type="match status" value="1"/>
</dbReference>
<dbReference type="AlphaFoldDB" id="A0A444L764"/>
<keyword evidence="1" id="KW-1133">Transmembrane helix</keyword>
<gene>
    <name evidence="2" type="ORF">Metus_1396</name>
</gene>